<feature type="region of interest" description="Disordered" evidence="1">
    <location>
        <begin position="248"/>
        <end position="318"/>
    </location>
</feature>
<feature type="compositionally biased region" description="Acidic residues" evidence="1">
    <location>
        <begin position="99"/>
        <end position="109"/>
    </location>
</feature>
<dbReference type="AlphaFoldDB" id="A0A2C9L728"/>
<evidence type="ECO:0000313" key="3">
    <source>
        <dbReference type="Proteomes" id="UP000076420"/>
    </source>
</evidence>
<name>A0A2C9L728_BIOGL</name>
<keyword evidence="4" id="KW-1185">Reference proteome</keyword>
<protein>
    <submittedName>
        <fullName evidence="5">Uncharacterized protein LOC106079054 isoform X8</fullName>
    </submittedName>
</protein>
<gene>
    <name evidence="2" type="primary">106079054</name>
    <name evidence="5" type="synonym">LOC106079054</name>
</gene>
<dbReference type="Proteomes" id="UP001165740">
    <property type="component" value="Chromosome 1"/>
</dbReference>
<evidence type="ECO:0000313" key="2">
    <source>
        <dbReference type="EnsemblMetazoa" id="BGLB027800-PD"/>
    </source>
</evidence>
<proteinExistence type="predicted"/>
<feature type="region of interest" description="Disordered" evidence="1">
    <location>
        <begin position="69"/>
        <end position="182"/>
    </location>
</feature>
<dbReference type="VEuPathDB" id="VectorBase:BGLB027800"/>
<dbReference type="EnsemblMetazoa" id="BGLB027800-RD">
    <property type="protein sequence ID" value="BGLB027800-PD"/>
    <property type="gene ID" value="BGLB027800"/>
</dbReference>
<feature type="compositionally biased region" description="Acidic residues" evidence="1">
    <location>
        <begin position="254"/>
        <end position="265"/>
    </location>
</feature>
<dbReference type="VEuPathDB" id="VectorBase:BGLAX_048040"/>
<evidence type="ECO:0000313" key="4">
    <source>
        <dbReference type="Proteomes" id="UP001165740"/>
    </source>
</evidence>
<evidence type="ECO:0000313" key="5">
    <source>
        <dbReference type="RefSeq" id="XP_055898598.1"/>
    </source>
</evidence>
<sequence>MDFDSSSKFISSLAKFLQSLCNGYVEFNSGVEVIGHIYLNVDTGKKIDYILNEKVCKTDENSVTFISNSFHAQPAERPKPTPKGFSEPSAKSEVAEPKIDEDEIIIMDEPESKNSGTLPPSRNLFHRKNINPYSKVGRSQKRPHSQNFSSFKHLPKQRKSDPPIGPNGAQHDVEISHTDNNTSNFITPQISGETSLTAATDSDISHLSKVFPQTFNDSSNNLNACEERDIKPQLDSDMNIVQVKQEITQSEHGGEEDQETYDESQDQSNVFPGMPYDQYYSEGNRRGQRADYGPGGLSHDYFQGNAGPSGEGGDTSDEQTRLWWPMMGCPVPQCPANASCFKAKAYFLRHWTEKHEPKAVHYKCDFCSLTTKRKSYTAKHTLMTHGVIIQSSPTNMLIKANKEYIDPSPITLAMCIGTASGSSAKEVK</sequence>
<accession>A0A2C9L728</accession>
<reference evidence="5" key="2">
    <citation type="submission" date="2025-04" db="UniProtKB">
        <authorList>
            <consortium name="RefSeq"/>
        </authorList>
    </citation>
    <scope>IDENTIFICATION</scope>
</reference>
<dbReference type="RefSeq" id="XP_055898598.1">
    <property type="nucleotide sequence ID" value="XM_056042623.1"/>
</dbReference>
<dbReference type="Proteomes" id="UP000076420">
    <property type="component" value="Unassembled WGS sequence"/>
</dbReference>
<organism evidence="2 3">
    <name type="scientific">Biomphalaria glabrata</name>
    <name type="common">Bloodfluke planorb</name>
    <name type="synonym">Freshwater snail</name>
    <dbReference type="NCBI Taxonomy" id="6526"/>
    <lineage>
        <taxon>Eukaryota</taxon>
        <taxon>Metazoa</taxon>
        <taxon>Spiralia</taxon>
        <taxon>Lophotrochozoa</taxon>
        <taxon>Mollusca</taxon>
        <taxon>Gastropoda</taxon>
        <taxon>Heterobranchia</taxon>
        <taxon>Euthyneura</taxon>
        <taxon>Panpulmonata</taxon>
        <taxon>Hygrophila</taxon>
        <taxon>Lymnaeoidea</taxon>
        <taxon>Planorbidae</taxon>
        <taxon>Biomphalaria</taxon>
    </lineage>
</organism>
<reference evidence="2" key="1">
    <citation type="submission" date="2020-05" db="UniProtKB">
        <authorList>
            <consortium name="EnsemblMetazoa"/>
        </authorList>
    </citation>
    <scope>IDENTIFICATION</scope>
    <source>
        <strain evidence="2">BB02</strain>
    </source>
</reference>
<dbReference type="OrthoDB" id="6152405at2759"/>
<evidence type="ECO:0000256" key="1">
    <source>
        <dbReference type="SAM" id="MobiDB-lite"/>
    </source>
</evidence>